<reference evidence="2 3" key="1">
    <citation type="submission" date="2020-08" db="EMBL/GenBank/DDBJ databases">
        <title>Plant Genome Project.</title>
        <authorList>
            <person name="Zhang R.-G."/>
        </authorList>
    </citation>
    <scope>NUCLEOTIDE SEQUENCE [LARGE SCALE GENOMIC DNA]</scope>
    <source>
        <tissue evidence="2">Rhizome</tissue>
    </source>
</reference>
<dbReference type="AlphaFoldDB" id="A0A8J5IB98"/>
<comment type="caution">
    <text evidence="2">The sequence shown here is derived from an EMBL/GenBank/DDBJ whole genome shotgun (WGS) entry which is preliminary data.</text>
</comment>
<evidence type="ECO:0000313" key="2">
    <source>
        <dbReference type="EMBL" id="KAG6530959.1"/>
    </source>
</evidence>
<feature type="region of interest" description="Disordered" evidence="1">
    <location>
        <begin position="82"/>
        <end position="104"/>
    </location>
</feature>
<gene>
    <name evidence="2" type="ORF">ZIOFF_004729</name>
</gene>
<accession>A0A8J5IB98</accession>
<evidence type="ECO:0000256" key="1">
    <source>
        <dbReference type="SAM" id="MobiDB-lite"/>
    </source>
</evidence>
<keyword evidence="3" id="KW-1185">Reference proteome</keyword>
<sequence>MGRWRGSRRFIEPIGGAVPVFDSSLQVLQRIMLPALLLALHRMIGSSIADFFEDNRTVCHDEYVSFFSFVHLLHHHSVRNANRQGDKEVSSLYRKGSNSRKLGV</sequence>
<protein>
    <submittedName>
        <fullName evidence="2">Uncharacterized protein</fullName>
    </submittedName>
</protein>
<proteinExistence type="predicted"/>
<name>A0A8J5IB98_ZINOF</name>
<organism evidence="2 3">
    <name type="scientific">Zingiber officinale</name>
    <name type="common">Ginger</name>
    <name type="synonym">Amomum zingiber</name>
    <dbReference type="NCBI Taxonomy" id="94328"/>
    <lineage>
        <taxon>Eukaryota</taxon>
        <taxon>Viridiplantae</taxon>
        <taxon>Streptophyta</taxon>
        <taxon>Embryophyta</taxon>
        <taxon>Tracheophyta</taxon>
        <taxon>Spermatophyta</taxon>
        <taxon>Magnoliopsida</taxon>
        <taxon>Liliopsida</taxon>
        <taxon>Zingiberales</taxon>
        <taxon>Zingiberaceae</taxon>
        <taxon>Zingiber</taxon>
    </lineage>
</organism>
<dbReference type="EMBL" id="JACMSC010000002">
    <property type="protein sequence ID" value="KAG6530959.1"/>
    <property type="molecule type" value="Genomic_DNA"/>
</dbReference>
<evidence type="ECO:0000313" key="3">
    <source>
        <dbReference type="Proteomes" id="UP000734854"/>
    </source>
</evidence>
<dbReference type="Proteomes" id="UP000734854">
    <property type="component" value="Unassembled WGS sequence"/>
</dbReference>